<comment type="caution">
    <text evidence="1">The sequence shown here is derived from an EMBL/GenBank/DDBJ whole genome shotgun (WGS) entry which is preliminary data.</text>
</comment>
<sequence>MSSKDLLDQVIHTLATQLAAPPGPAVAAPEYREELALRYAVLGRRLTVLTTRLRQVHGAELSEAALDELNLAWELLGELNAQVEQCLAVMERPTGAARVNAA</sequence>
<dbReference type="EMBL" id="PVZC01000001">
    <property type="protein sequence ID" value="PRY02597.1"/>
    <property type="molecule type" value="Genomic_DNA"/>
</dbReference>
<keyword evidence="2" id="KW-1185">Reference proteome</keyword>
<dbReference type="AlphaFoldDB" id="A0A2T0QF82"/>
<name>A0A2T0QF82_9ACTN</name>
<organism evidence="1 2">
    <name type="scientific">Allonocardiopsis opalescens</name>
    <dbReference type="NCBI Taxonomy" id="1144618"/>
    <lineage>
        <taxon>Bacteria</taxon>
        <taxon>Bacillati</taxon>
        <taxon>Actinomycetota</taxon>
        <taxon>Actinomycetes</taxon>
        <taxon>Streptosporangiales</taxon>
        <taxon>Allonocardiopsis</taxon>
    </lineage>
</organism>
<protein>
    <submittedName>
        <fullName evidence="1">Uncharacterized protein</fullName>
    </submittedName>
</protein>
<proteinExistence type="predicted"/>
<dbReference type="Proteomes" id="UP000237846">
    <property type="component" value="Unassembled WGS sequence"/>
</dbReference>
<dbReference type="RefSeq" id="WP_106240437.1">
    <property type="nucleotide sequence ID" value="NZ_PVZC01000001.1"/>
</dbReference>
<evidence type="ECO:0000313" key="1">
    <source>
        <dbReference type="EMBL" id="PRY02597.1"/>
    </source>
</evidence>
<gene>
    <name evidence="1" type="ORF">CLV72_1011200</name>
</gene>
<evidence type="ECO:0000313" key="2">
    <source>
        <dbReference type="Proteomes" id="UP000237846"/>
    </source>
</evidence>
<reference evidence="1 2" key="1">
    <citation type="submission" date="2018-03" db="EMBL/GenBank/DDBJ databases">
        <title>Genomic Encyclopedia of Archaeal and Bacterial Type Strains, Phase II (KMG-II): from individual species to whole genera.</title>
        <authorList>
            <person name="Goeker M."/>
        </authorList>
    </citation>
    <scope>NUCLEOTIDE SEQUENCE [LARGE SCALE GENOMIC DNA]</scope>
    <source>
        <strain evidence="1 2">DSM 45601</strain>
    </source>
</reference>
<accession>A0A2T0QF82</accession>